<keyword evidence="3" id="KW-1185">Reference proteome</keyword>
<sequence>MRLCPSTSTRRWWPAPPISTGSTPRAGCAVQPSNPPFPLLVSDLDGTLLTNQKTVSPETIAALVLAREHGMSLAIASARPFRMIQAVIDPEALALFDAVIVSNGAAIFSSDGTHVLHEDALAPEELAVLITHLRALYPDAGFGWESGTAFGSDRRLLDLTARGGVLRDPHPDRLSDLPTTSAHQLVLAPGEGVPRDLIAAIRREIGDTYAVTDSLGGVVEISPARVTKADAATVWAESLGHSLAQVVAFGDEHNDLPLLRAAGLGIAMGNASDEVRQAADRATATNTDHGVARALRTLLGFDEATPLPRFEKNS</sequence>
<dbReference type="SFLD" id="SFLDG01140">
    <property type="entry name" value="C2.B:_Phosphomannomutase_and_P"/>
    <property type="match status" value="1"/>
</dbReference>
<evidence type="ECO:0000256" key="1">
    <source>
        <dbReference type="SAM" id="MobiDB-lite"/>
    </source>
</evidence>
<dbReference type="Gene3D" id="3.30.1240.10">
    <property type="match status" value="1"/>
</dbReference>
<evidence type="ECO:0000313" key="3">
    <source>
        <dbReference type="Proteomes" id="UP000269438"/>
    </source>
</evidence>
<dbReference type="InterPro" id="IPR000150">
    <property type="entry name" value="Cof"/>
</dbReference>
<dbReference type="CDD" id="cd07516">
    <property type="entry name" value="HAD_Pase"/>
    <property type="match status" value="1"/>
</dbReference>
<organism evidence="2 3">
    <name type="scientific">Mycetocola lacteus</name>
    <dbReference type="NCBI Taxonomy" id="76637"/>
    <lineage>
        <taxon>Bacteria</taxon>
        <taxon>Bacillati</taxon>
        <taxon>Actinomycetota</taxon>
        <taxon>Actinomycetes</taxon>
        <taxon>Micrococcales</taxon>
        <taxon>Microbacteriaceae</taxon>
        <taxon>Mycetocola</taxon>
    </lineage>
</organism>
<name>A0A3L7ATQ0_9MICO</name>
<feature type="compositionally biased region" description="Polar residues" evidence="1">
    <location>
        <begin position="1"/>
        <end position="10"/>
    </location>
</feature>
<dbReference type="InterPro" id="IPR036412">
    <property type="entry name" value="HAD-like_sf"/>
</dbReference>
<gene>
    <name evidence="2" type="ORF">D9V34_06695</name>
</gene>
<accession>A0A3L7ATQ0</accession>
<dbReference type="GO" id="GO:0000287">
    <property type="term" value="F:magnesium ion binding"/>
    <property type="evidence" value="ECO:0007669"/>
    <property type="project" value="TreeGrafter"/>
</dbReference>
<dbReference type="PANTHER" id="PTHR10000:SF8">
    <property type="entry name" value="HAD SUPERFAMILY HYDROLASE-LIKE, TYPE 3"/>
    <property type="match status" value="1"/>
</dbReference>
<dbReference type="EMBL" id="RCUY01000005">
    <property type="protein sequence ID" value="RLP82931.1"/>
    <property type="molecule type" value="Genomic_DNA"/>
</dbReference>
<dbReference type="NCBIfam" id="TIGR00099">
    <property type="entry name" value="Cof-subfamily"/>
    <property type="match status" value="1"/>
</dbReference>
<reference evidence="2 3" key="1">
    <citation type="submission" date="2018-10" db="EMBL/GenBank/DDBJ databases">
        <authorList>
            <person name="Li J."/>
        </authorList>
    </citation>
    <scope>NUCLEOTIDE SEQUENCE [LARGE SCALE GENOMIC DNA]</scope>
    <source>
        <strain evidence="2 3">JCM 11654</strain>
    </source>
</reference>
<dbReference type="Proteomes" id="UP000269438">
    <property type="component" value="Unassembled WGS sequence"/>
</dbReference>
<protein>
    <submittedName>
        <fullName evidence="2">HAD family phosphatase</fullName>
    </submittedName>
</protein>
<dbReference type="Gene3D" id="3.40.50.1000">
    <property type="entry name" value="HAD superfamily/HAD-like"/>
    <property type="match status" value="1"/>
</dbReference>
<dbReference type="OrthoDB" id="3180855at2"/>
<dbReference type="SUPFAM" id="SSF56784">
    <property type="entry name" value="HAD-like"/>
    <property type="match status" value="1"/>
</dbReference>
<dbReference type="PROSITE" id="PS01228">
    <property type="entry name" value="COF_1"/>
    <property type="match status" value="1"/>
</dbReference>
<dbReference type="InterPro" id="IPR023214">
    <property type="entry name" value="HAD_sf"/>
</dbReference>
<feature type="region of interest" description="Disordered" evidence="1">
    <location>
        <begin position="1"/>
        <end position="27"/>
    </location>
</feature>
<comment type="caution">
    <text evidence="2">The sequence shown here is derived from an EMBL/GenBank/DDBJ whole genome shotgun (WGS) entry which is preliminary data.</text>
</comment>
<dbReference type="Pfam" id="PF08282">
    <property type="entry name" value="Hydrolase_3"/>
    <property type="match status" value="1"/>
</dbReference>
<dbReference type="SFLD" id="SFLDS00003">
    <property type="entry name" value="Haloacid_Dehalogenase"/>
    <property type="match status" value="1"/>
</dbReference>
<evidence type="ECO:0000313" key="2">
    <source>
        <dbReference type="EMBL" id="RLP82931.1"/>
    </source>
</evidence>
<dbReference type="PRINTS" id="PR00119">
    <property type="entry name" value="CATATPASE"/>
</dbReference>
<dbReference type="GO" id="GO:0016791">
    <property type="term" value="F:phosphatase activity"/>
    <property type="evidence" value="ECO:0007669"/>
    <property type="project" value="TreeGrafter"/>
</dbReference>
<proteinExistence type="predicted"/>
<dbReference type="AlphaFoldDB" id="A0A3L7ATQ0"/>
<dbReference type="GO" id="GO:0005829">
    <property type="term" value="C:cytosol"/>
    <property type="evidence" value="ECO:0007669"/>
    <property type="project" value="TreeGrafter"/>
</dbReference>
<dbReference type="PANTHER" id="PTHR10000">
    <property type="entry name" value="PHOSPHOSERINE PHOSPHATASE"/>
    <property type="match status" value="1"/>
</dbReference>